<gene>
    <name evidence="1" type="ORF">SAMN04488500_108107</name>
</gene>
<dbReference type="STRING" id="112901.SAMN04488500_108107"/>
<dbReference type="AlphaFoldDB" id="A0A1W2BRU9"/>
<dbReference type="Pfam" id="PF01136">
    <property type="entry name" value="Peptidase_U32"/>
    <property type="match status" value="2"/>
</dbReference>
<dbReference type="InterPro" id="IPR001539">
    <property type="entry name" value="Peptidase_U32"/>
</dbReference>
<dbReference type="InterPro" id="IPR051454">
    <property type="entry name" value="RNA/ubiquinone_mod_enzymes"/>
</dbReference>
<protein>
    <submittedName>
        <fullName evidence="1">Putative protease</fullName>
    </submittedName>
</protein>
<accession>A0A1W2BRU9</accession>
<dbReference type="EMBL" id="FWXI01000008">
    <property type="protein sequence ID" value="SMC75601.1"/>
    <property type="molecule type" value="Genomic_DNA"/>
</dbReference>
<name>A0A1W2BRU9_9FIRM</name>
<dbReference type="GO" id="GO:0006508">
    <property type="term" value="P:proteolysis"/>
    <property type="evidence" value="ECO:0007669"/>
    <property type="project" value="UniProtKB-KW"/>
</dbReference>
<evidence type="ECO:0000313" key="1">
    <source>
        <dbReference type="EMBL" id="SMC75601.1"/>
    </source>
</evidence>
<dbReference type="PANTHER" id="PTHR30217">
    <property type="entry name" value="PEPTIDASE U32 FAMILY"/>
    <property type="match status" value="1"/>
</dbReference>
<sequence length="659" mass="73456">MLLTLQSVELLAPVGTWEVLEAAVAAGADAVYLGGKRFNMRLHRTDTNFDDEKLARAVKYAHSHNVRLYVTVNNLLSEREIPGMRDYLKLLNQIQPDALIVQDLAILELAREMNITVPLHASVMMNTHNEHSVKALMDYGITRVVTNRELTLTQLTLLKERTGIELEYFIHGDMCVAHSGQCYHSGIVFGQSSNRGRCLKPCRWSFQLIDNATGQAVTTKDPGPYKLAMKDMCMYTALPQLIQAGVCSFKIEGRMRTADFVSRIVKLYRRAIDRYIADPTGYTFDTADWQELHDYRSRDFSTCYALGNPGASSIGYTGEREPRFFSQAVKEAGLTANAAIPTISAAATATQESINRPLTQRPILAVRVASLDALSAAFENGADIAYIGGEAFKPNNPLTLKDIETAVHTAEKYNAQVIVTTPRVTMERESSELEQFFASLETIKPHGIMVSNSGMLRLARYTLNLPVQADFSFNLFNHLTTAWLKTNGANKATISLEATYEQIVEMAQNSHLPLEMIVHGAIEAMVLDHCVPSAVLEETSAHPCHHVCSTQNYSLLDSAGERHDIKIDQYCRNHILFAKDLCLLPHLPALMSAGISHYRIEGQYYSPELVGLVTATYREELDKLASNDRYTLDKNLIEQLAAASPRELGIGAFRYRISR</sequence>
<dbReference type="Proteomes" id="UP000192738">
    <property type="component" value="Unassembled WGS sequence"/>
</dbReference>
<dbReference type="OrthoDB" id="9807498at2"/>
<dbReference type="RefSeq" id="WP_084575806.1">
    <property type="nucleotide sequence ID" value="NZ_CP155572.1"/>
</dbReference>
<evidence type="ECO:0000313" key="2">
    <source>
        <dbReference type="Proteomes" id="UP000192738"/>
    </source>
</evidence>
<dbReference type="PANTHER" id="PTHR30217:SF10">
    <property type="entry name" value="23S RRNA 5-HYDROXYCYTIDINE C2501 SYNTHASE"/>
    <property type="match status" value="1"/>
</dbReference>
<keyword evidence="2" id="KW-1185">Reference proteome</keyword>
<reference evidence="1 2" key="1">
    <citation type="submission" date="2017-04" db="EMBL/GenBank/DDBJ databases">
        <authorList>
            <person name="Afonso C.L."/>
            <person name="Miller P.J."/>
            <person name="Scott M.A."/>
            <person name="Spackman E."/>
            <person name="Goraichik I."/>
            <person name="Dimitrov K.M."/>
            <person name="Suarez D.L."/>
            <person name="Swayne D.E."/>
        </authorList>
    </citation>
    <scope>NUCLEOTIDE SEQUENCE [LARGE SCALE GENOMIC DNA]</scope>
    <source>
        <strain evidence="1 2">DSM 5090</strain>
    </source>
</reference>
<keyword evidence="1" id="KW-0645">Protease</keyword>
<keyword evidence="1" id="KW-0378">Hydrolase</keyword>
<proteinExistence type="predicted"/>
<dbReference type="GO" id="GO:0008233">
    <property type="term" value="F:peptidase activity"/>
    <property type="evidence" value="ECO:0007669"/>
    <property type="project" value="UniProtKB-KW"/>
</dbReference>
<organism evidence="1 2">
    <name type="scientific">Sporomusa malonica</name>
    <dbReference type="NCBI Taxonomy" id="112901"/>
    <lineage>
        <taxon>Bacteria</taxon>
        <taxon>Bacillati</taxon>
        <taxon>Bacillota</taxon>
        <taxon>Negativicutes</taxon>
        <taxon>Selenomonadales</taxon>
        <taxon>Sporomusaceae</taxon>
        <taxon>Sporomusa</taxon>
    </lineage>
</organism>